<gene>
    <name evidence="5" type="ORF">D3871_19435</name>
</gene>
<dbReference type="SUPFAM" id="SSF46689">
    <property type="entry name" value="Homeodomain-like"/>
    <property type="match status" value="2"/>
</dbReference>
<dbReference type="PANTHER" id="PTHR46796:SF6">
    <property type="entry name" value="ARAC SUBFAMILY"/>
    <property type="match status" value="1"/>
</dbReference>
<dbReference type="AlphaFoldDB" id="A0A3A3FJU7"/>
<dbReference type="PANTHER" id="PTHR46796">
    <property type="entry name" value="HTH-TYPE TRANSCRIPTIONAL ACTIVATOR RHAS-RELATED"/>
    <property type="match status" value="1"/>
</dbReference>
<dbReference type="InterPro" id="IPR009057">
    <property type="entry name" value="Homeodomain-like_sf"/>
</dbReference>
<evidence type="ECO:0000256" key="2">
    <source>
        <dbReference type="ARBA" id="ARBA00023125"/>
    </source>
</evidence>
<dbReference type="InterPro" id="IPR050204">
    <property type="entry name" value="AraC_XylS_family_regulators"/>
</dbReference>
<evidence type="ECO:0000256" key="3">
    <source>
        <dbReference type="ARBA" id="ARBA00023163"/>
    </source>
</evidence>
<dbReference type="GO" id="GO:0043565">
    <property type="term" value="F:sequence-specific DNA binding"/>
    <property type="evidence" value="ECO:0007669"/>
    <property type="project" value="InterPro"/>
</dbReference>
<accession>A0A3A3FJU7</accession>
<dbReference type="OrthoDB" id="9794896at2"/>
<organism evidence="5 6">
    <name type="scientific">Noviherbaspirillum saxi</name>
    <dbReference type="NCBI Taxonomy" id="2320863"/>
    <lineage>
        <taxon>Bacteria</taxon>
        <taxon>Pseudomonadati</taxon>
        <taxon>Pseudomonadota</taxon>
        <taxon>Betaproteobacteria</taxon>
        <taxon>Burkholderiales</taxon>
        <taxon>Oxalobacteraceae</taxon>
        <taxon>Noviherbaspirillum</taxon>
    </lineage>
</organism>
<dbReference type="PROSITE" id="PS00041">
    <property type="entry name" value="HTH_ARAC_FAMILY_1"/>
    <property type="match status" value="1"/>
</dbReference>
<evidence type="ECO:0000313" key="6">
    <source>
        <dbReference type="Proteomes" id="UP000265955"/>
    </source>
</evidence>
<dbReference type="RefSeq" id="WP_119770716.1">
    <property type="nucleotide sequence ID" value="NZ_QYUO01000002.1"/>
</dbReference>
<keyword evidence="6" id="KW-1185">Reference proteome</keyword>
<dbReference type="EMBL" id="QYUO01000002">
    <property type="protein sequence ID" value="RJF95567.1"/>
    <property type="molecule type" value="Genomic_DNA"/>
</dbReference>
<reference evidence="6" key="1">
    <citation type="submission" date="2018-09" db="EMBL/GenBank/DDBJ databases">
        <authorList>
            <person name="Zhu H."/>
        </authorList>
    </citation>
    <scope>NUCLEOTIDE SEQUENCE [LARGE SCALE GENOMIC DNA]</scope>
    <source>
        <strain evidence="6">K1R23-30</strain>
    </source>
</reference>
<evidence type="ECO:0000256" key="1">
    <source>
        <dbReference type="ARBA" id="ARBA00023015"/>
    </source>
</evidence>
<protein>
    <submittedName>
        <fullName evidence="5">AraC family transcriptional regulator</fullName>
    </submittedName>
</protein>
<dbReference type="GO" id="GO:0003700">
    <property type="term" value="F:DNA-binding transcription factor activity"/>
    <property type="evidence" value="ECO:0007669"/>
    <property type="project" value="InterPro"/>
</dbReference>
<dbReference type="SMART" id="SM00342">
    <property type="entry name" value="HTH_ARAC"/>
    <property type="match status" value="1"/>
</dbReference>
<name>A0A3A3FJU7_9BURK</name>
<dbReference type="PROSITE" id="PS01124">
    <property type="entry name" value="HTH_ARAC_FAMILY_2"/>
    <property type="match status" value="1"/>
</dbReference>
<keyword evidence="1" id="KW-0805">Transcription regulation</keyword>
<keyword evidence="3" id="KW-0804">Transcription</keyword>
<evidence type="ECO:0000259" key="4">
    <source>
        <dbReference type="PROSITE" id="PS01124"/>
    </source>
</evidence>
<dbReference type="Pfam" id="PF12833">
    <property type="entry name" value="HTH_18"/>
    <property type="match status" value="1"/>
</dbReference>
<dbReference type="Gene3D" id="1.10.10.60">
    <property type="entry name" value="Homeodomain-like"/>
    <property type="match status" value="2"/>
</dbReference>
<evidence type="ECO:0000313" key="5">
    <source>
        <dbReference type="EMBL" id="RJF95567.1"/>
    </source>
</evidence>
<sequence length="307" mass="34012">MSQSNPVQTRVLVSNTPSGVLRPFIGSVDIKVSSHDAPWDDALSAELDRVAPAEMTDCYIGRTTIVQPLVDHQVTVQRLGAQSRYETGLVEDVIHIDPLGSLTGASWTEPLNVLFLMPSELTFQRVLGELRGLPSRFELIRSSYVQDAQIRQIGLAILAECRSGFPSGRLYGESLAIALAARLITCYSSHPLKMPSGKEGLPAWRLRRVIEFIEKNIDEELGLKDLAAVAGFSEYHFSRMFKLSTGLTPHRFVMDRRVARAKKLLAHSQMSIKEISACLGFGDQAHLTTVFKSFTGTTPKIFREQAI</sequence>
<dbReference type="InterPro" id="IPR018062">
    <property type="entry name" value="HTH_AraC-typ_CS"/>
</dbReference>
<keyword evidence="2" id="KW-0238">DNA-binding</keyword>
<feature type="domain" description="HTH araC/xylS-type" evidence="4">
    <location>
        <begin position="207"/>
        <end position="305"/>
    </location>
</feature>
<comment type="caution">
    <text evidence="5">The sequence shown here is derived from an EMBL/GenBank/DDBJ whole genome shotgun (WGS) entry which is preliminary data.</text>
</comment>
<dbReference type="InterPro" id="IPR018060">
    <property type="entry name" value="HTH_AraC"/>
</dbReference>
<proteinExistence type="predicted"/>
<dbReference type="Proteomes" id="UP000265955">
    <property type="component" value="Unassembled WGS sequence"/>
</dbReference>